<organism evidence="2 3">
    <name type="scientific">Elysia crispata</name>
    <name type="common">lettuce slug</name>
    <dbReference type="NCBI Taxonomy" id="231223"/>
    <lineage>
        <taxon>Eukaryota</taxon>
        <taxon>Metazoa</taxon>
        <taxon>Spiralia</taxon>
        <taxon>Lophotrochozoa</taxon>
        <taxon>Mollusca</taxon>
        <taxon>Gastropoda</taxon>
        <taxon>Heterobranchia</taxon>
        <taxon>Euthyneura</taxon>
        <taxon>Panpulmonata</taxon>
        <taxon>Sacoglossa</taxon>
        <taxon>Placobranchoidea</taxon>
        <taxon>Plakobranchidae</taxon>
        <taxon>Elysia</taxon>
    </lineage>
</organism>
<dbReference type="Proteomes" id="UP001283361">
    <property type="component" value="Unassembled WGS sequence"/>
</dbReference>
<reference evidence="2" key="1">
    <citation type="journal article" date="2023" name="G3 (Bethesda)">
        <title>A reference genome for the long-term kleptoplast-retaining sea slug Elysia crispata morphotype clarki.</title>
        <authorList>
            <person name="Eastman K.E."/>
            <person name="Pendleton A.L."/>
            <person name="Shaikh M.A."/>
            <person name="Suttiyut T."/>
            <person name="Ogas R."/>
            <person name="Tomko P."/>
            <person name="Gavelis G."/>
            <person name="Widhalm J.R."/>
            <person name="Wisecaver J.H."/>
        </authorList>
    </citation>
    <scope>NUCLEOTIDE SEQUENCE</scope>
    <source>
        <strain evidence="2">ECLA1</strain>
    </source>
</reference>
<accession>A0AAE0YLD7</accession>
<feature type="signal peptide" evidence="1">
    <location>
        <begin position="1"/>
        <end position="20"/>
    </location>
</feature>
<proteinExistence type="predicted"/>
<keyword evidence="3" id="KW-1185">Reference proteome</keyword>
<dbReference type="EMBL" id="JAWDGP010005893">
    <property type="protein sequence ID" value="KAK3750260.1"/>
    <property type="molecule type" value="Genomic_DNA"/>
</dbReference>
<evidence type="ECO:0000313" key="2">
    <source>
        <dbReference type="EMBL" id="KAK3750260.1"/>
    </source>
</evidence>
<keyword evidence="1" id="KW-0732">Signal</keyword>
<sequence>MLIFTTTCYMCFLASQAVQGLSTPRKVDVRSLLPTRLPPRPRPSCGAPLPPVILATWWLQPENVYSYLYNRLILMIRVIAVTVSVNSNYCRLSSYNVLTVGSDKLTYLLVHILLSLAAESQGL</sequence>
<evidence type="ECO:0000256" key="1">
    <source>
        <dbReference type="SAM" id="SignalP"/>
    </source>
</evidence>
<gene>
    <name evidence="2" type="ORF">RRG08_041289</name>
</gene>
<evidence type="ECO:0000313" key="3">
    <source>
        <dbReference type="Proteomes" id="UP001283361"/>
    </source>
</evidence>
<evidence type="ECO:0008006" key="4">
    <source>
        <dbReference type="Google" id="ProtNLM"/>
    </source>
</evidence>
<name>A0AAE0YLD7_9GAST</name>
<feature type="chain" id="PRO_5042039516" description="Secreted protein" evidence="1">
    <location>
        <begin position="21"/>
        <end position="123"/>
    </location>
</feature>
<dbReference type="AlphaFoldDB" id="A0AAE0YLD7"/>
<protein>
    <recommendedName>
        <fullName evidence="4">Secreted protein</fullName>
    </recommendedName>
</protein>
<comment type="caution">
    <text evidence="2">The sequence shown here is derived from an EMBL/GenBank/DDBJ whole genome shotgun (WGS) entry which is preliminary data.</text>
</comment>